<evidence type="ECO:0000313" key="3">
    <source>
        <dbReference type="EMBL" id="CAI4003578.1"/>
    </source>
</evidence>
<dbReference type="Gene3D" id="2.60.200.20">
    <property type="match status" value="1"/>
</dbReference>
<keyword evidence="6" id="KW-1185">Reference proteome</keyword>
<dbReference type="EMBL" id="CAMXCT010003297">
    <property type="protein sequence ID" value="CAI4003578.1"/>
    <property type="molecule type" value="Genomic_DNA"/>
</dbReference>
<dbReference type="CDD" id="cd00060">
    <property type="entry name" value="FHA"/>
    <property type="match status" value="1"/>
</dbReference>
<feature type="domain" description="FHA" evidence="2">
    <location>
        <begin position="201"/>
        <end position="250"/>
    </location>
</feature>
<evidence type="ECO:0000313" key="5">
    <source>
        <dbReference type="EMBL" id="CAL4790890.1"/>
    </source>
</evidence>
<proteinExistence type="predicted"/>
<dbReference type="SMART" id="SM00240">
    <property type="entry name" value="FHA"/>
    <property type="match status" value="1"/>
</dbReference>
<dbReference type="EMBL" id="CAMXCT030003297">
    <property type="protein sequence ID" value="CAL4790890.1"/>
    <property type="molecule type" value="Genomic_DNA"/>
</dbReference>
<dbReference type="PROSITE" id="PS50006">
    <property type="entry name" value="FHA_DOMAIN"/>
    <property type="match status" value="1"/>
</dbReference>
<name>A0A9P1G825_9DINO</name>
<evidence type="ECO:0000313" key="4">
    <source>
        <dbReference type="EMBL" id="CAL1156953.1"/>
    </source>
</evidence>
<dbReference type="OrthoDB" id="408056at2759"/>
<organism evidence="3">
    <name type="scientific">Cladocopium goreaui</name>
    <dbReference type="NCBI Taxonomy" id="2562237"/>
    <lineage>
        <taxon>Eukaryota</taxon>
        <taxon>Sar</taxon>
        <taxon>Alveolata</taxon>
        <taxon>Dinophyceae</taxon>
        <taxon>Suessiales</taxon>
        <taxon>Symbiodiniaceae</taxon>
        <taxon>Cladocopium</taxon>
    </lineage>
</organism>
<evidence type="ECO:0000259" key="2">
    <source>
        <dbReference type="PROSITE" id="PS50006"/>
    </source>
</evidence>
<reference evidence="4" key="2">
    <citation type="submission" date="2024-04" db="EMBL/GenBank/DDBJ databases">
        <authorList>
            <person name="Chen Y."/>
            <person name="Shah S."/>
            <person name="Dougan E. K."/>
            <person name="Thang M."/>
            <person name="Chan C."/>
        </authorList>
    </citation>
    <scope>NUCLEOTIDE SEQUENCE [LARGE SCALE GENOMIC DNA]</scope>
</reference>
<dbReference type="AlphaFoldDB" id="A0A9P1G825"/>
<feature type="region of interest" description="Disordered" evidence="1">
    <location>
        <begin position="304"/>
        <end position="328"/>
    </location>
</feature>
<accession>A0A9P1G825</accession>
<sequence>MVDPIGRRKLLRLAMAGDGQLCVKGLREDNRASAVAASRLHFTRLGPQMAPDGYAVADPNEVETGFLLDLPLKWISGWPEGQKQYPQKSGSVWFDFPALWGEVLESLIVHARDPAVVHLLVNFASAEGAKTMFELLHGRYVYNPAAEDDTYPVRCLLGHYQDLRLYAEGQKALEGRGFVLRRRGAPETGVPQVIEVNQRRLTLGREEEFANVVIQKPHISKAHAVLELVAGTLSIQDTSVNGTWVNEHRLANGIRVELHPFDKVSFLPAGHPGAPRGTPGTLHGLKKAAHPAYKEALVYEVRPAEEAREAPRSRTPERRRNSDAIDVRPHTAPLSALASLAEPVGLAKKRKVVALRGVVQIDDDEDVARVSPEKDELLEAEDVDRWARQLDGGSLVEYIPKLTSLFDSVSQIKKRYSGKLNDFYEDVQVQDENHRLAFASALRVRGASVLGDMMT</sequence>
<dbReference type="SUPFAM" id="SSF49879">
    <property type="entry name" value="SMAD/FHA domain"/>
    <property type="match status" value="1"/>
</dbReference>
<protein>
    <submittedName>
        <fullName evidence="5">FHA domain-containing protein</fullName>
    </submittedName>
</protein>
<dbReference type="EMBL" id="CAMXCT020003297">
    <property type="protein sequence ID" value="CAL1156953.1"/>
    <property type="molecule type" value="Genomic_DNA"/>
</dbReference>
<dbReference type="Proteomes" id="UP001152797">
    <property type="component" value="Unassembled WGS sequence"/>
</dbReference>
<evidence type="ECO:0000256" key="1">
    <source>
        <dbReference type="SAM" id="MobiDB-lite"/>
    </source>
</evidence>
<dbReference type="InterPro" id="IPR008984">
    <property type="entry name" value="SMAD_FHA_dom_sf"/>
</dbReference>
<evidence type="ECO:0000313" key="6">
    <source>
        <dbReference type="Proteomes" id="UP001152797"/>
    </source>
</evidence>
<dbReference type="Pfam" id="PF00498">
    <property type="entry name" value="FHA"/>
    <property type="match status" value="1"/>
</dbReference>
<comment type="caution">
    <text evidence="3">The sequence shown here is derived from an EMBL/GenBank/DDBJ whole genome shotgun (WGS) entry which is preliminary data.</text>
</comment>
<dbReference type="InterPro" id="IPR000253">
    <property type="entry name" value="FHA_dom"/>
</dbReference>
<gene>
    <name evidence="3" type="ORF">C1SCF055_LOCUS29439</name>
</gene>
<reference evidence="3" key="1">
    <citation type="submission" date="2022-10" db="EMBL/GenBank/DDBJ databases">
        <authorList>
            <person name="Chen Y."/>
            <person name="Dougan E. K."/>
            <person name="Chan C."/>
            <person name="Rhodes N."/>
            <person name="Thang M."/>
        </authorList>
    </citation>
    <scope>NUCLEOTIDE SEQUENCE</scope>
</reference>